<dbReference type="Pfam" id="PF02362">
    <property type="entry name" value="B3"/>
    <property type="match status" value="1"/>
</dbReference>
<keyword evidence="3" id="KW-0238">DNA-binding</keyword>
<keyword evidence="9" id="KW-1185">Reference proteome</keyword>
<dbReference type="SUPFAM" id="SSF47769">
    <property type="entry name" value="SAM/Pointed domain"/>
    <property type="match status" value="1"/>
</dbReference>
<dbReference type="SUPFAM" id="SSF101936">
    <property type="entry name" value="DNA-binding pseudobarrel domain"/>
    <property type="match status" value="1"/>
</dbReference>
<evidence type="ECO:0000256" key="1">
    <source>
        <dbReference type="ARBA" id="ARBA00004123"/>
    </source>
</evidence>
<name>A0A7J6X674_THATH</name>
<dbReference type="CDD" id="cd10017">
    <property type="entry name" value="B3_DNA"/>
    <property type="match status" value="1"/>
</dbReference>
<feature type="domain" description="TF-B3" evidence="7">
    <location>
        <begin position="78"/>
        <end position="175"/>
    </location>
</feature>
<organism evidence="8 9">
    <name type="scientific">Thalictrum thalictroides</name>
    <name type="common">Rue-anemone</name>
    <name type="synonym">Anemone thalictroides</name>
    <dbReference type="NCBI Taxonomy" id="46969"/>
    <lineage>
        <taxon>Eukaryota</taxon>
        <taxon>Viridiplantae</taxon>
        <taxon>Streptophyta</taxon>
        <taxon>Embryophyta</taxon>
        <taxon>Tracheophyta</taxon>
        <taxon>Spermatophyta</taxon>
        <taxon>Magnoliopsida</taxon>
        <taxon>Ranunculales</taxon>
        <taxon>Ranunculaceae</taxon>
        <taxon>Thalictroideae</taxon>
        <taxon>Thalictrum</taxon>
    </lineage>
</organism>
<gene>
    <name evidence="8" type="ORF">FRX31_006344</name>
</gene>
<dbReference type="SMART" id="SM01019">
    <property type="entry name" value="B3"/>
    <property type="match status" value="1"/>
</dbReference>
<dbReference type="Proteomes" id="UP000554482">
    <property type="component" value="Unassembled WGS sequence"/>
</dbReference>
<comment type="subcellular location">
    <subcellularLocation>
        <location evidence="1">Nucleus</location>
    </subcellularLocation>
</comment>
<evidence type="ECO:0000256" key="4">
    <source>
        <dbReference type="ARBA" id="ARBA00023163"/>
    </source>
</evidence>
<dbReference type="PANTHER" id="PTHR31391">
    <property type="entry name" value="B3 DOMAIN-CONTAINING PROTEIN OS11G0197600-RELATED"/>
    <property type="match status" value="1"/>
</dbReference>
<evidence type="ECO:0000256" key="6">
    <source>
        <dbReference type="SAM" id="MobiDB-lite"/>
    </source>
</evidence>
<evidence type="ECO:0000256" key="5">
    <source>
        <dbReference type="ARBA" id="ARBA00023242"/>
    </source>
</evidence>
<dbReference type="Gene3D" id="1.10.150.50">
    <property type="entry name" value="Transcription Factor, Ets-1"/>
    <property type="match status" value="1"/>
</dbReference>
<dbReference type="InterPro" id="IPR001660">
    <property type="entry name" value="SAM"/>
</dbReference>
<dbReference type="GO" id="GO:0003677">
    <property type="term" value="F:DNA binding"/>
    <property type="evidence" value="ECO:0007669"/>
    <property type="project" value="UniProtKB-KW"/>
</dbReference>
<evidence type="ECO:0000313" key="8">
    <source>
        <dbReference type="EMBL" id="KAF5204070.1"/>
    </source>
</evidence>
<feature type="compositionally biased region" description="Polar residues" evidence="6">
    <location>
        <begin position="180"/>
        <end position="193"/>
    </location>
</feature>
<feature type="region of interest" description="Disordered" evidence="6">
    <location>
        <begin position="180"/>
        <end position="209"/>
    </location>
</feature>
<evidence type="ECO:0000259" key="7">
    <source>
        <dbReference type="PROSITE" id="PS50863"/>
    </source>
</evidence>
<sequence length="289" mass="32901">MIKEGQFLNSSTHNNHGMGFQKKRKSLITDDMVEDIDMNVKEEIIEVDSGDKVSQHSGQEVVTRVNVRDSATTDFPQFEVKMRKSYVSPPCQMNIPMGFAKQHHLPNLTTFFTLRNMKGKKWSVQLYCAPQPPQRRCFLRGWKAFVIDNSLKVGDCCKFELVDEYEMLCHIYRYHGKNCSPETSTSRGQNVKSSMRKVQREKGINEKDVPVPDASRCAAKCKSPHNASAQTESVDSLLHYVGLDKYSDILHAEEIDIDALKLMTEEDLKLLDVPMGPRKKIIDALKSSI</sequence>
<evidence type="ECO:0000313" key="9">
    <source>
        <dbReference type="Proteomes" id="UP000554482"/>
    </source>
</evidence>
<dbReference type="InterPro" id="IPR003340">
    <property type="entry name" value="B3_DNA-bd"/>
</dbReference>
<dbReference type="InterPro" id="IPR013761">
    <property type="entry name" value="SAM/pointed_sf"/>
</dbReference>
<accession>A0A7J6X674</accession>
<dbReference type="AlphaFoldDB" id="A0A7J6X674"/>
<keyword evidence="4" id="KW-0804">Transcription</keyword>
<keyword evidence="5" id="KW-0539">Nucleus</keyword>
<evidence type="ECO:0000256" key="3">
    <source>
        <dbReference type="ARBA" id="ARBA00023125"/>
    </source>
</evidence>
<dbReference type="EMBL" id="JABWDY010005907">
    <property type="protein sequence ID" value="KAF5204070.1"/>
    <property type="molecule type" value="Genomic_DNA"/>
</dbReference>
<comment type="caution">
    <text evidence="8">The sequence shown here is derived from an EMBL/GenBank/DDBJ whole genome shotgun (WGS) entry which is preliminary data.</text>
</comment>
<feature type="region of interest" description="Disordered" evidence="6">
    <location>
        <begin position="1"/>
        <end position="21"/>
    </location>
</feature>
<proteinExistence type="predicted"/>
<feature type="compositionally biased region" description="Basic and acidic residues" evidence="6">
    <location>
        <begin position="198"/>
        <end position="209"/>
    </location>
</feature>
<dbReference type="InterPro" id="IPR015300">
    <property type="entry name" value="DNA-bd_pseudobarrel_sf"/>
</dbReference>
<keyword evidence="2" id="KW-0805">Transcription regulation</keyword>
<evidence type="ECO:0000256" key="2">
    <source>
        <dbReference type="ARBA" id="ARBA00023015"/>
    </source>
</evidence>
<dbReference type="InterPro" id="IPR044837">
    <property type="entry name" value="REM16-like"/>
</dbReference>
<dbReference type="OrthoDB" id="76949at2759"/>
<dbReference type="Pfam" id="PF00536">
    <property type="entry name" value="SAM_1"/>
    <property type="match status" value="1"/>
</dbReference>
<dbReference type="GO" id="GO:0005634">
    <property type="term" value="C:nucleus"/>
    <property type="evidence" value="ECO:0007669"/>
    <property type="project" value="UniProtKB-SubCell"/>
</dbReference>
<reference evidence="8 9" key="1">
    <citation type="submission" date="2020-06" db="EMBL/GenBank/DDBJ databases">
        <title>Transcriptomic and genomic resources for Thalictrum thalictroides and T. hernandezii: Facilitating candidate gene discovery in an emerging model plant lineage.</title>
        <authorList>
            <person name="Arias T."/>
            <person name="Riano-Pachon D.M."/>
            <person name="Di Stilio V.S."/>
        </authorList>
    </citation>
    <scope>NUCLEOTIDE SEQUENCE [LARGE SCALE GENOMIC DNA]</scope>
    <source>
        <strain evidence="9">cv. WT478/WT964</strain>
        <tissue evidence="8">Leaves</tissue>
    </source>
</reference>
<dbReference type="PROSITE" id="PS50863">
    <property type="entry name" value="B3"/>
    <property type="match status" value="1"/>
</dbReference>
<dbReference type="Gene3D" id="2.40.330.10">
    <property type="entry name" value="DNA-binding pseudobarrel domain"/>
    <property type="match status" value="1"/>
</dbReference>
<protein>
    <submittedName>
        <fullName evidence="8">Sterile alpha motif (SAM) domain-containing protein</fullName>
    </submittedName>
</protein>